<organism evidence="17 18">
    <name type="scientific">Phocaeicola plebeius</name>
    <dbReference type="NCBI Taxonomy" id="310297"/>
    <lineage>
        <taxon>Bacteria</taxon>
        <taxon>Pseudomonadati</taxon>
        <taxon>Bacteroidota</taxon>
        <taxon>Bacteroidia</taxon>
        <taxon>Bacteroidales</taxon>
        <taxon>Bacteroidaceae</taxon>
        <taxon>Phocaeicola</taxon>
    </lineage>
</organism>
<reference evidence="17 18" key="1">
    <citation type="submission" date="2018-08" db="EMBL/GenBank/DDBJ databases">
        <title>A genome reference for cultivated species of the human gut microbiota.</title>
        <authorList>
            <person name="Zou Y."/>
            <person name="Xue W."/>
            <person name="Luo G."/>
        </authorList>
    </citation>
    <scope>NUCLEOTIDE SEQUENCE [LARGE SCALE GENOMIC DNA]</scope>
    <source>
        <strain evidence="17 18">AF31-28B-AC</strain>
    </source>
</reference>
<evidence type="ECO:0000256" key="6">
    <source>
        <dbReference type="ARBA" id="ARBA00022777"/>
    </source>
</evidence>
<dbReference type="Gene3D" id="3.30.565.10">
    <property type="entry name" value="Histidine kinase-like ATPase, C-terminal domain"/>
    <property type="match status" value="1"/>
</dbReference>
<dbReference type="CDD" id="cd17574">
    <property type="entry name" value="REC_OmpR"/>
    <property type="match status" value="1"/>
</dbReference>
<dbReference type="Gene3D" id="2.60.40.10">
    <property type="entry name" value="Immunoglobulins"/>
    <property type="match status" value="1"/>
</dbReference>
<dbReference type="PANTHER" id="PTHR43547:SF2">
    <property type="entry name" value="HYBRID SIGNAL TRANSDUCTION HISTIDINE KINASE C"/>
    <property type="match status" value="1"/>
</dbReference>
<keyword evidence="11" id="KW-0804">Transcription</keyword>
<feature type="transmembrane region" description="Helical" evidence="13">
    <location>
        <begin position="765"/>
        <end position="786"/>
    </location>
</feature>
<dbReference type="InterPro" id="IPR011006">
    <property type="entry name" value="CheY-like_superfamily"/>
</dbReference>
<feature type="domain" description="Histidine kinase" evidence="15">
    <location>
        <begin position="818"/>
        <end position="1035"/>
    </location>
</feature>
<keyword evidence="7" id="KW-0067">ATP-binding</keyword>
<dbReference type="SMART" id="SM00388">
    <property type="entry name" value="HisKA"/>
    <property type="match status" value="1"/>
</dbReference>
<evidence type="ECO:0000256" key="12">
    <source>
        <dbReference type="PROSITE-ProRule" id="PRU00169"/>
    </source>
</evidence>
<keyword evidence="9" id="KW-0805">Transcription regulation</keyword>
<evidence type="ECO:0000313" key="18">
    <source>
        <dbReference type="Proteomes" id="UP000285109"/>
    </source>
</evidence>
<feature type="domain" description="Response regulatory" evidence="16">
    <location>
        <begin position="1088"/>
        <end position="1203"/>
    </location>
</feature>
<name>A0A415TEQ5_9BACT</name>
<evidence type="ECO:0000256" key="9">
    <source>
        <dbReference type="ARBA" id="ARBA00023015"/>
    </source>
</evidence>
<dbReference type="InterPro" id="IPR011110">
    <property type="entry name" value="Reg_prop"/>
</dbReference>
<sequence length="1340" mass="154000">MRNFAILIFCFIAYITIQAQDLYFKHLGIPDGLSQVCIHTIFQDEFGAVWIGTSEGLNRYNGNNVLAFPLTNAEKKIFNSNIGRISGNRNGTLYIISEGDLLGINLYTQKVEKIRDKGVYNLFCEKDTLWITCTDGIYYYTQQEKKLSLFTQKPNKITNLYIDNDTIWAINSTALYRISRKNPNDITKAADFNNGSCIFVDKKHNIWIGGWNGLYRFTPSQTLIHYTSNDTPRTISHNQIRDIIEDNYGNIWIGSFKGIDCFHPESNFWTHYTEYGVSPNTLSHCSILSLCKDIQGNIWAGTYYGGVNIFNPNPSSDYFYHADPLKKNWLNFPVTGKMAEDKKGNLWICTEGGGLHSLNRTTGKFTQYTHQPGNNQSLGSNNLKSILYNTQNEKLYIGTHLGGMYILDLKTQTGHRLTHKTDDIQSLPYDIVNEIQKYKDGLIVLTQGGVTFMDIHNEKFLPLSNDPKINQVLNQKFAYETFLIDSRERLWLGHVKGGVTSINLRNNQLTYYKLDSLKQSGVSQIFEDSQGEIYICTIGSGIFHYLNHKNFFEAYNVGNQSVPNNFCYYLCNSNKPNNLYLIHGKGLSIFNTQSGKTENTFRFFNQTYSLGSSLFKDSKDRLYISGTNGLAVIQQQTLDNTPQSQTVSFDRLFVYNQEVFPGDSTKILSRILNKTNTLDLSYNQNNITIEFSTFNHFNDLYQSFEYFLQGFDNSWNQTHGRNITYTNLPPGNYKLRLRPVAQNQSTIQEAQLNIHIAPPFYASSWAYTIYTLLTLGVILLIINFIIKQTSLRSSLKFERKEKERIEELNQLKINFFTNISHEFRTPLTLILSQLETLLQTDYLSTAIHNRILRIYRNAWNMRKLISELLDFQKQEEGGLKLKVEEHNMVSFVHQIYTSFHEIASQKEIEYHFQASTENLPVWFDELQMQKVFSNLLLNAFKYTPTHGCINIEIYSNNKDAIITVSDTGIGISEKDIQKIFNQFYQVESQPNSLTPGTGIGLSIAKNIVELHHGNITVHSTLQKGTRFTVSLPLGKQHFKEEILTYASQTEAILPADSKIRLSTFYIPEKDEEIEIEEKQEKENIDNPVLLLVEDNEELCNILKEVLQHTYQLHITHNGQEALNLAQELNPDLIISDLLLPGLSGKELCYKIKNNIELSHISIILMTGQMSVENMIESFMFGADDYIIKPFDIRVLLARCRSLLKNKKRLKDYYTHNPSVPTTTEADAISEADRKLLKKCIDIIRENFTNPEFDVMVLANHLCMGRSKLYTKFKQLVGIPPNEFILKIKLEEAMRLLKEHPEFNISEISIQLGFSSPRYFSKLYKAYFGVAPQSIRSKKEK</sequence>
<keyword evidence="10" id="KW-0238">DNA-binding</keyword>
<dbReference type="SUPFAM" id="SSF46689">
    <property type="entry name" value="Homeodomain-like"/>
    <property type="match status" value="1"/>
</dbReference>
<evidence type="ECO:0000256" key="2">
    <source>
        <dbReference type="ARBA" id="ARBA00012438"/>
    </source>
</evidence>
<dbReference type="PROSITE" id="PS00041">
    <property type="entry name" value="HTH_ARAC_FAMILY_1"/>
    <property type="match status" value="1"/>
</dbReference>
<dbReference type="Pfam" id="PF02518">
    <property type="entry name" value="HATPase_c"/>
    <property type="match status" value="1"/>
</dbReference>
<keyword evidence="6 17" id="KW-0418">Kinase</keyword>
<comment type="catalytic activity">
    <reaction evidence="1">
        <text>ATP + protein L-histidine = ADP + protein N-phospho-L-histidine.</text>
        <dbReference type="EC" id="2.7.13.3"/>
    </reaction>
</comment>
<evidence type="ECO:0000259" key="15">
    <source>
        <dbReference type="PROSITE" id="PS50109"/>
    </source>
</evidence>
<dbReference type="InterPro" id="IPR018060">
    <property type="entry name" value="HTH_AraC"/>
</dbReference>
<dbReference type="Gene3D" id="2.130.10.10">
    <property type="entry name" value="YVTN repeat-like/Quinoprotein amine dehydrogenase"/>
    <property type="match status" value="2"/>
</dbReference>
<accession>A0A415TEQ5</accession>
<dbReference type="SUPFAM" id="SSF50998">
    <property type="entry name" value="Quinoprotein alcohol dehydrogenase-like"/>
    <property type="match status" value="1"/>
</dbReference>
<dbReference type="Pfam" id="PF00072">
    <property type="entry name" value="Response_reg"/>
    <property type="match status" value="1"/>
</dbReference>
<dbReference type="Pfam" id="PF07494">
    <property type="entry name" value="Reg_prop"/>
    <property type="match status" value="2"/>
</dbReference>
<dbReference type="SUPFAM" id="SSF63829">
    <property type="entry name" value="Calcium-dependent phosphotriesterase"/>
    <property type="match status" value="1"/>
</dbReference>
<dbReference type="InterPro" id="IPR018062">
    <property type="entry name" value="HTH_AraC-typ_CS"/>
</dbReference>
<dbReference type="SUPFAM" id="SSF55874">
    <property type="entry name" value="ATPase domain of HSP90 chaperone/DNA topoisomerase II/histidine kinase"/>
    <property type="match status" value="1"/>
</dbReference>
<dbReference type="Pfam" id="PF07495">
    <property type="entry name" value="Y_Y_Y"/>
    <property type="match status" value="1"/>
</dbReference>
<dbReference type="InterPro" id="IPR001789">
    <property type="entry name" value="Sig_transdc_resp-reg_receiver"/>
</dbReference>
<evidence type="ECO:0000256" key="4">
    <source>
        <dbReference type="ARBA" id="ARBA00022679"/>
    </source>
</evidence>
<proteinExistence type="predicted"/>
<dbReference type="RefSeq" id="WP_118026148.1">
    <property type="nucleotide sequence ID" value="NZ_JAQCSW010000002.1"/>
</dbReference>
<comment type="caution">
    <text evidence="17">The sequence shown here is derived from an EMBL/GenBank/DDBJ whole genome shotgun (WGS) entry which is preliminary data.</text>
</comment>
<evidence type="ECO:0000256" key="5">
    <source>
        <dbReference type="ARBA" id="ARBA00022741"/>
    </source>
</evidence>
<dbReference type="PANTHER" id="PTHR43547">
    <property type="entry name" value="TWO-COMPONENT HISTIDINE KINASE"/>
    <property type="match status" value="1"/>
</dbReference>
<dbReference type="InterPro" id="IPR011123">
    <property type="entry name" value="Y_Y_Y"/>
</dbReference>
<dbReference type="SUPFAM" id="SSF47384">
    <property type="entry name" value="Homodimeric domain of signal transducing histidine kinase"/>
    <property type="match status" value="1"/>
</dbReference>
<dbReference type="InterPro" id="IPR036890">
    <property type="entry name" value="HATPase_C_sf"/>
</dbReference>
<dbReference type="InterPro" id="IPR009057">
    <property type="entry name" value="Homeodomain-like_sf"/>
</dbReference>
<dbReference type="GO" id="GO:0000155">
    <property type="term" value="F:phosphorelay sensor kinase activity"/>
    <property type="evidence" value="ECO:0007669"/>
    <property type="project" value="InterPro"/>
</dbReference>
<keyword evidence="5" id="KW-0547">Nucleotide-binding</keyword>
<dbReference type="SMART" id="SM00342">
    <property type="entry name" value="HTH_ARAC"/>
    <property type="match status" value="1"/>
</dbReference>
<dbReference type="SUPFAM" id="SSF52172">
    <property type="entry name" value="CheY-like"/>
    <property type="match status" value="1"/>
</dbReference>
<dbReference type="PROSITE" id="PS50109">
    <property type="entry name" value="HIS_KIN"/>
    <property type="match status" value="1"/>
</dbReference>
<dbReference type="SMART" id="SM00387">
    <property type="entry name" value="HATPase_c"/>
    <property type="match status" value="1"/>
</dbReference>
<evidence type="ECO:0000256" key="8">
    <source>
        <dbReference type="ARBA" id="ARBA00023012"/>
    </source>
</evidence>
<dbReference type="InterPro" id="IPR003594">
    <property type="entry name" value="HATPase_dom"/>
</dbReference>
<dbReference type="CDD" id="cd00082">
    <property type="entry name" value="HisKA"/>
    <property type="match status" value="1"/>
</dbReference>
<dbReference type="EC" id="2.7.13.3" evidence="2"/>
<dbReference type="Gene3D" id="1.10.287.130">
    <property type="match status" value="1"/>
</dbReference>
<keyword evidence="13" id="KW-1133">Transmembrane helix</keyword>
<evidence type="ECO:0000259" key="16">
    <source>
        <dbReference type="PROSITE" id="PS50110"/>
    </source>
</evidence>
<dbReference type="EMBL" id="QRQK01000005">
    <property type="protein sequence ID" value="RHM99710.1"/>
    <property type="molecule type" value="Genomic_DNA"/>
</dbReference>
<evidence type="ECO:0000256" key="1">
    <source>
        <dbReference type="ARBA" id="ARBA00000085"/>
    </source>
</evidence>
<dbReference type="Proteomes" id="UP000285109">
    <property type="component" value="Unassembled WGS sequence"/>
</dbReference>
<dbReference type="GO" id="GO:0005524">
    <property type="term" value="F:ATP binding"/>
    <property type="evidence" value="ECO:0007669"/>
    <property type="project" value="UniProtKB-KW"/>
</dbReference>
<dbReference type="FunFam" id="3.30.565.10:FF:000037">
    <property type="entry name" value="Hybrid sensor histidine kinase/response regulator"/>
    <property type="match status" value="1"/>
</dbReference>
<evidence type="ECO:0000259" key="14">
    <source>
        <dbReference type="PROSITE" id="PS01124"/>
    </source>
</evidence>
<dbReference type="FunFam" id="1.10.287.130:FF:000034">
    <property type="entry name" value="Two-component system sensor histidine kinase/response regulator"/>
    <property type="match status" value="1"/>
</dbReference>
<dbReference type="PRINTS" id="PR00344">
    <property type="entry name" value="BCTRLSENSOR"/>
</dbReference>
<keyword evidence="8" id="KW-0902">Two-component regulatory system</keyword>
<evidence type="ECO:0000256" key="3">
    <source>
        <dbReference type="ARBA" id="ARBA00022553"/>
    </source>
</evidence>
<keyword evidence="13" id="KW-0812">Transmembrane</keyword>
<dbReference type="GO" id="GO:0003700">
    <property type="term" value="F:DNA-binding transcription factor activity"/>
    <property type="evidence" value="ECO:0007669"/>
    <property type="project" value="InterPro"/>
</dbReference>
<dbReference type="Gene3D" id="3.40.50.2300">
    <property type="match status" value="1"/>
</dbReference>
<dbReference type="InterPro" id="IPR004358">
    <property type="entry name" value="Sig_transdc_His_kin-like_C"/>
</dbReference>
<protein>
    <recommendedName>
        <fullName evidence="2">histidine kinase</fullName>
        <ecNumber evidence="2">2.7.13.3</ecNumber>
    </recommendedName>
</protein>
<feature type="modified residue" description="4-aspartylphosphate" evidence="12">
    <location>
        <position position="1136"/>
    </location>
</feature>
<dbReference type="SMART" id="SM00448">
    <property type="entry name" value="REC"/>
    <property type="match status" value="1"/>
</dbReference>
<dbReference type="PROSITE" id="PS50110">
    <property type="entry name" value="RESPONSE_REGULATORY"/>
    <property type="match status" value="1"/>
</dbReference>
<dbReference type="InterPro" id="IPR013783">
    <property type="entry name" value="Ig-like_fold"/>
</dbReference>
<dbReference type="InterPro" id="IPR015943">
    <property type="entry name" value="WD40/YVTN_repeat-like_dom_sf"/>
</dbReference>
<dbReference type="InterPro" id="IPR011047">
    <property type="entry name" value="Quinoprotein_ADH-like_sf"/>
</dbReference>
<dbReference type="InterPro" id="IPR005467">
    <property type="entry name" value="His_kinase_dom"/>
</dbReference>
<dbReference type="Pfam" id="PF00512">
    <property type="entry name" value="HisKA"/>
    <property type="match status" value="1"/>
</dbReference>
<dbReference type="PROSITE" id="PS01124">
    <property type="entry name" value="HTH_ARAC_FAMILY_2"/>
    <property type="match status" value="1"/>
</dbReference>
<keyword evidence="13" id="KW-0472">Membrane</keyword>
<evidence type="ECO:0000256" key="7">
    <source>
        <dbReference type="ARBA" id="ARBA00022840"/>
    </source>
</evidence>
<feature type="domain" description="HTH araC/xylS-type" evidence="14">
    <location>
        <begin position="1237"/>
        <end position="1337"/>
    </location>
</feature>
<keyword evidence="4" id="KW-0808">Transferase</keyword>
<evidence type="ECO:0000313" key="17">
    <source>
        <dbReference type="EMBL" id="RHM99710.1"/>
    </source>
</evidence>
<evidence type="ECO:0000256" key="13">
    <source>
        <dbReference type="SAM" id="Phobius"/>
    </source>
</evidence>
<dbReference type="GO" id="GO:0043565">
    <property type="term" value="F:sequence-specific DNA binding"/>
    <property type="evidence" value="ECO:0007669"/>
    <property type="project" value="InterPro"/>
</dbReference>
<dbReference type="InterPro" id="IPR003661">
    <property type="entry name" value="HisK_dim/P_dom"/>
</dbReference>
<evidence type="ECO:0000256" key="10">
    <source>
        <dbReference type="ARBA" id="ARBA00023125"/>
    </source>
</evidence>
<dbReference type="Gene3D" id="1.10.10.60">
    <property type="entry name" value="Homeodomain-like"/>
    <property type="match status" value="1"/>
</dbReference>
<evidence type="ECO:0000256" key="11">
    <source>
        <dbReference type="ARBA" id="ARBA00023163"/>
    </source>
</evidence>
<dbReference type="Pfam" id="PF12833">
    <property type="entry name" value="HTH_18"/>
    <property type="match status" value="1"/>
</dbReference>
<dbReference type="InterPro" id="IPR036097">
    <property type="entry name" value="HisK_dim/P_sf"/>
</dbReference>
<gene>
    <name evidence="17" type="ORF">DWZ34_03750</name>
</gene>
<keyword evidence="3 12" id="KW-0597">Phosphoprotein</keyword>